<evidence type="ECO:0000313" key="3">
    <source>
        <dbReference type="Proteomes" id="UP000094487"/>
    </source>
</evidence>
<dbReference type="AlphaFoldDB" id="A0A1E3LXY9"/>
<evidence type="ECO:0000256" key="1">
    <source>
        <dbReference type="SAM" id="MobiDB-lite"/>
    </source>
</evidence>
<protein>
    <submittedName>
        <fullName evidence="2">Uncharacterized protein</fullName>
    </submittedName>
</protein>
<accession>A0A1E3LXY9</accession>
<feature type="compositionally biased region" description="Basic and acidic residues" evidence="1">
    <location>
        <begin position="39"/>
        <end position="54"/>
    </location>
</feature>
<organism evidence="2 3">
    <name type="scientific">Sphingomonas turrisvirgatae</name>
    <dbReference type="NCBI Taxonomy" id="1888892"/>
    <lineage>
        <taxon>Bacteria</taxon>
        <taxon>Pseudomonadati</taxon>
        <taxon>Pseudomonadota</taxon>
        <taxon>Alphaproteobacteria</taxon>
        <taxon>Sphingomonadales</taxon>
        <taxon>Sphingomonadaceae</taxon>
        <taxon>Sphingomonas</taxon>
    </lineage>
</organism>
<proteinExistence type="predicted"/>
<dbReference type="Proteomes" id="UP000094487">
    <property type="component" value="Unassembled WGS sequence"/>
</dbReference>
<dbReference type="STRING" id="1888892.BFL28_00665"/>
<dbReference type="RefSeq" id="WP_069319676.1">
    <property type="nucleotide sequence ID" value="NZ_MDDS01000013.1"/>
</dbReference>
<name>A0A1E3LXY9_9SPHN</name>
<keyword evidence="3" id="KW-1185">Reference proteome</keyword>
<sequence length="76" mass="8219">MTDDRITQTQPRPNLSTENETDSRDEGTTTQPAPNISTEHQEAGDARRPSDHLDGAQAEPTDDGGRRSSLTDPDAS</sequence>
<dbReference type="EMBL" id="MDDS01000013">
    <property type="protein sequence ID" value="ODP38588.1"/>
    <property type="molecule type" value="Genomic_DNA"/>
</dbReference>
<feature type="region of interest" description="Disordered" evidence="1">
    <location>
        <begin position="1"/>
        <end position="76"/>
    </location>
</feature>
<comment type="caution">
    <text evidence="2">The sequence shown here is derived from an EMBL/GenBank/DDBJ whole genome shotgun (WGS) entry which is preliminary data.</text>
</comment>
<evidence type="ECO:0000313" key="2">
    <source>
        <dbReference type="EMBL" id="ODP38588.1"/>
    </source>
</evidence>
<gene>
    <name evidence="2" type="ORF">BFL28_00665</name>
</gene>
<feature type="compositionally biased region" description="Polar residues" evidence="1">
    <location>
        <begin position="28"/>
        <end position="38"/>
    </location>
</feature>
<feature type="compositionally biased region" description="Polar residues" evidence="1">
    <location>
        <begin position="7"/>
        <end position="18"/>
    </location>
</feature>
<reference evidence="2 3" key="1">
    <citation type="submission" date="2016-08" db="EMBL/GenBank/DDBJ databases">
        <title>Draft genome of the agarase producing Sphingomonas sp. MCT13.</title>
        <authorList>
            <person name="D'Andrea M.M."/>
            <person name="Rossolini G.M."/>
            <person name="Thaller M.C."/>
        </authorList>
    </citation>
    <scope>NUCLEOTIDE SEQUENCE [LARGE SCALE GENOMIC DNA]</scope>
    <source>
        <strain evidence="2 3">MCT13</strain>
    </source>
</reference>